<feature type="compositionally biased region" description="Basic and acidic residues" evidence="1">
    <location>
        <begin position="52"/>
        <end position="66"/>
    </location>
</feature>
<evidence type="ECO:0000256" key="1">
    <source>
        <dbReference type="SAM" id="MobiDB-lite"/>
    </source>
</evidence>
<proteinExistence type="predicted"/>
<dbReference type="EMBL" id="QPFP01000069">
    <property type="protein sequence ID" value="TEB24236.1"/>
    <property type="molecule type" value="Genomic_DNA"/>
</dbReference>
<protein>
    <submittedName>
        <fullName evidence="2">Uncharacterized protein</fullName>
    </submittedName>
</protein>
<feature type="region of interest" description="Disordered" evidence="1">
    <location>
        <begin position="52"/>
        <end position="199"/>
    </location>
</feature>
<dbReference type="Proteomes" id="UP000298030">
    <property type="component" value="Unassembled WGS sequence"/>
</dbReference>
<feature type="compositionally biased region" description="Basic residues" evidence="1">
    <location>
        <begin position="1"/>
        <end position="10"/>
    </location>
</feature>
<organism evidence="2 3">
    <name type="scientific">Coprinellus micaceus</name>
    <name type="common">Glistening ink-cap mushroom</name>
    <name type="synonym">Coprinus micaceus</name>
    <dbReference type="NCBI Taxonomy" id="71717"/>
    <lineage>
        <taxon>Eukaryota</taxon>
        <taxon>Fungi</taxon>
        <taxon>Dikarya</taxon>
        <taxon>Basidiomycota</taxon>
        <taxon>Agaricomycotina</taxon>
        <taxon>Agaricomycetes</taxon>
        <taxon>Agaricomycetidae</taxon>
        <taxon>Agaricales</taxon>
        <taxon>Agaricineae</taxon>
        <taxon>Psathyrellaceae</taxon>
        <taxon>Coprinellus</taxon>
    </lineage>
</organism>
<accession>A0A4Y7SQV1</accession>
<sequence length="256" mass="27915">MPHKRPKQSVRVRAQKEQGSDIAPSKDSIANEGIPKSAARVLNALKIREDFKKKRKAQEEAGEERSKRRKTGSGSEQLKILPGESIQHFNKRVEDDLRPLVKNAMESGRAVARKAQREEEEAKKDRKGKSKATPSSPEPLPKSKPKPPSTADAVGAQDSKPTSSAKPRKEKDFASAATSAPKRLNDIVQAPPELKKPVVKGAATSTGFKLGKLSASASSKSDVLSMAQKAMMEQEREKAIKRYREMKAARSGKGGD</sequence>
<feature type="compositionally biased region" description="Basic and acidic residues" evidence="1">
    <location>
        <begin position="115"/>
        <end position="124"/>
    </location>
</feature>
<dbReference type="STRING" id="71717.A0A4Y7SQV1"/>
<dbReference type="AlphaFoldDB" id="A0A4Y7SQV1"/>
<keyword evidence="3" id="KW-1185">Reference proteome</keyword>
<dbReference type="OrthoDB" id="5876637at2759"/>
<gene>
    <name evidence="2" type="ORF">FA13DRAFT_1797457</name>
</gene>
<reference evidence="2 3" key="1">
    <citation type="journal article" date="2019" name="Nat. Ecol. Evol.">
        <title>Megaphylogeny resolves global patterns of mushroom evolution.</title>
        <authorList>
            <person name="Varga T."/>
            <person name="Krizsan K."/>
            <person name="Foldi C."/>
            <person name="Dima B."/>
            <person name="Sanchez-Garcia M."/>
            <person name="Sanchez-Ramirez S."/>
            <person name="Szollosi G.J."/>
            <person name="Szarkandi J.G."/>
            <person name="Papp V."/>
            <person name="Albert L."/>
            <person name="Andreopoulos W."/>
            <person name="Angelini C."/>
            <person name="Antonin V."/>
            <person name="Barry K.W."/>
            <person name="Bougher N.L."/>
            <person name="Buchanan P."/>
            <person name="Buyck B."/>
            <person name="Bense V."/>
            <person name="Catcheside P."/>
            <person name="Chovatia M."/>
            <person name="Cooper J."/>
            <person name="Damon W."/>
            <person name="Desjardin D."/>
            <person name="Finy P."/>
            <person name="Geml J."/>
            <person name="Haridas S."/>
            <person name="Hughes K."/>
            <person name="Justo A."/>
            <person name="Karasinski D."/>
            <person name="Kautmanova I."/>
            <person name="Kiss B."/>
            <person name="Kocsube S."/>
            <person name="Kotiranta H."/>
            <person name="LaButti K.M."/>
            <person name="Lechner B.E."/>
            <person name="Liimatainen K."/>
            <person name="Lipzen A."/>
            <person name="Lukacs Z."/>
            <person name="Mihaltcheva S."/>
            <person name="Morgado L.N."/>
            <person name="Niskanen T."/>
            <person name="Noordeloos M.E."/>
            <person name="Ohm R.A."/>
            <person name="Ortiz-Santana B."/>
            <person name="Ovrebo C."/>
            <person name="Racz N."/>
            <person name="Riley R."/>
            <person name="Savchenko A."/>
            <person name="Shiryaev A."/>
            <person name="Soop K."/>
            <person name="Spirin V."/>
            <person name="Szebenyi C."/>
            <person name="Tomsovsky M."/>
            <person name="Tulloss R.E."/>
            <person name="Uehling J."/>
            <person name="Grigoriev I.V."/>
            <person name="Vagvolgyi C."/>
            <person name="Papp T."/>
            <person name="Martin F.M."/>
            <person name="Miettinen O."/>
            <person name="Hibbett D.S."/>
            <person name="Nagy L.G."/>
        </authorList>
    </citation>
    <scope>NUCLEOTIDE SEQUENCE [LARGE SCALE GENOMIC DNA]</scope>
    <source>
        <strain evidence="2 3">FP101781</strain>
    </source>
</reference>
<evidence type="ECO:0000313" key="3">
    <source>
        <dbReference type="Proteomes" id="UP000298030"/>
    </source>
</evidence>
<comment type="caution">
    <text evidence="2">The sequence shown here is derived from an EMBL/GenBank/DDBJ whole genome shotgun (WGS) entry which is preliminary data.</text>
</comment>
<feature type="compositionally biased region" description="Pro residues" evidence="1">
    <location>
        <begin position="136"/>
        <end position="148"/>
    </location>
</feature>
<name>A0A4Y7SQV1_COPMI</name>
<feature type="region of interest" description="Disordered" evidence="1">
    <location>
        <begin position="1"/>
        <end position="34"/>
    </location>
</feature>
<evidence type="ECO:0000313" key="2">
    <source>
        <dbReference type="EMBL" id="TEB24236.1"/>
    </source>
</evidence>